<dbReference type="InterPro" id="IPR001173">
    <property type="entry name" value="Glyco_trans_2-like"/>
</dbReference>
<feature type="domain" description="Glycosyltransferase 2-like" evidence="8">
    <location>
        <begin position="5"/>
        <end position="164"/>
    </location>
</feature>
<comment type="caution">
    <text evidence="9">The sequence shown here is derived from an EMBL/GenBank/DDBJ whole genome shotgun (WGS) entry which is preliminary data.</text>
</comment>
<evidence type="ECO:0000256" key="3">
    <source>
        <dbReference type="ARBA" id="ARBA00022679"/>
    </source>
</evidence>
<dbReference type="PANTHER" id="PTHR48090">
    <property type="entry name" value="UNDECAPRENYL-PHOSPHATE 4-DEOXY-4-FORMAMIDO-L-ARABINOSE TRANSFERASE-RELATED"/>
    <property type="match status" value="1"/>
</dbReference>
<evidence type="ECO:0000256" key="1">
    <source>
        <dbReference type="ARBA" id="ARBA00022475"/>
    </source>
</evidence>
<keyword evidence="10" id="KW-1185">Reference proteome</keyword>
<evidence type="ECO:0000256" key="6">
    <source>
        <dbReference type="ARBA" id="ARBA00022989"/>
    </source>
</evidence>
<gene>
    <name evidence="9" type="ORF">E4633_05185</name>
</gene>
<evidence type="ECO:0000313" key="9">
    <source>
        <dbReference type="EMBL" id="TGU74856.1"/>
    </source>
</evidence>
<evidence type="ECO:0000256" key="5">
    <source>
        <dbReference type="ARBA" id="ARBA00022985"/>
    </source>
</evidence>
<keyword evidence="6" id="KW-1133">Transmembrane helix</keyword>
<keyword evidence="4" id="KW-0812">Transmembrane</keyword>
<dbReference type="Gene3D" id="3.90.550.10">
    <property type="entry name" value="Spore Coat Polysaccharide Biosynthesis Protein SpsA, Chain A"/>
    <property type="match status" value="1"/>
</dbReference>
<evidence type="ECO:0000313" key="10">
    <source>
        <dbReference type="Proteomes" id="UP000306416"/>
    </source>
</evidence>
<dbReference type="GO" id="GO:0005886">
    <property type="term" value="C:plasma membrane"/>
    <property type="evidence" value="ECO:0007669"/>
    <property type="project" value="TreeGrafter"/>
</dbReference>
<dbReference type="AlphaFoldDB" id="A0A4S1CNH9"/>
<dbReference type="CDD" id="cd04179">
    <property type="entry name" value="DPM_DPG-synthase_like"/>
    <property type="match status" value="1"/>
</dbReference>
<keyword evidence="7" id="KW-0472">Membrane</keyword>
<evidence type="ECO:0000256" key="7">
    <source>
        <dbReference type="ARBA" id="ARBA00023136"/>
    </source>
</evidence>
<name>A0A4S1CNH9_9BACT</name>
<accession>A0A4S1CNH9</accession>
<proteinExistence type="predicted"/>
<keyword evidence="1" id="KW-1003">Cell membrane</keyword>
<dbReference type="InterPro" id="IPR029044">
    <property type="entry name" value="Nucleotide-diphossugar_trans"/>
</dbReference>
<dbReference type="PANTHER" id="PTHR48090:SF3">
    <property type="entry name" value="UNDECAPRENYL-PHOSPHATE 4-DEOXY-4-FORMAMIDO-L-ARABINOSE TRANSFERASE"/>
    <property type="match status" value="1"/>
</dbReference>
<organism evidence="9 10">
    <name type="scientific">Geomonas terrae</name>
    <dbReference type="NCBI Taxonomy" id="2562681"/>
    <lineage>
        <taxon>Bacteria</taxon>
        <taxon>Pseudomonadati</taxon>
        <taxon>Thermodesulfobacteriota</taxon>
        <taxon>Desulfuromonadia</taxon>
        <taxon>Geobacterales</taxon>
        <taxon>Geobacteraceae</taxon>
        <taxon>Geomonas</taxon>
    </lineage>
</organism>
<dbReference type="RefSeq" id="WP_135869178.1">
    <property type="nucleotide sequence ID" value="NZ_SRSC01000001.1"/>
</dbReference>
<dbReference type="GO" id="GO:0099621">
    <property type="term" value="F:undecaprenyl-phosphate 4-deoxy-4-formamido-L-arabinose transferase activity"/>
    <property type="evidence" value="ECO:0007669"/>
    <property type="project" value="TreeGrafter"/>
</dbReference>
<dbReference type="InterPro" id="IPR050256">
    <property type="entry name" value="Glycosyltransferase_2"/>
</dbReference>
<dbReference type="FunFam" id="3.90.550.10:FF:000170">
    <property type="entry name" value="Dolichol-phosphate mannosyltransferase"/>
    <property type="match status" value="1"/>
</dbReference>
<evidence type="ECO:0000256" key="2">
    <source>
        <dbReference type="ARBA" id="ARBA00022676"/>
    </source>
</evidence>
<protein>
    <submittedName>
        <fullName evidence="9">Glycosyltransferase family 2 protein</fullName>
    </submittedName>
</protein>
<reference evidence="9 10" key="1">
    <citation type="submission" date="2019-04" db="EMBL/GenBank/DDBJ databases">
        <title>Geobacter oryzae sp. nov., ferric-reducing bacteria isolated from paddy soil.</title>
        <authorList>
            <person name="Xu Z."/>
            <person name="Masuda Y."/>
            <person name="Itoh H."/>
            <person name="Senoo K."/>
        </authorList>
    </citation>
    <scope>NUCLEOTIDE SEQUENCE [LARGE SCALE GENOMIC DNA]</scope>
    <source>
        <strain evidence="9 10">Red111</strain>
    </source>
</reference>
<evidence type="ECO:0000259" key="8">
    <source>
        <dbReference type="Pfam" id="PF00535"/>
    </source>
</evidence>
<keyword evidence="5" id="KW-0448">Lipopolysaccharide biosynthesis</keyword>
<keyword evidence="3 9" id="KW-0808">Transferase</keyword>
<dbReference type="EMBL" id="SRSC01000001">
    <property type="protein sequence ID" value="TGU74856.1"/>
    <property type="molecule type" value="Genomic_DNA"/>
</dbReference>
<sequence>MMNISVVIPAHNEAENIASLVQEIVATGLDCEIVVVDDGSTDDTHARLLALKKSVPALKVVQHDRAYGQSAAVATGIKQAGGTLIGTLDGDGQNNPADLPKMIEAITNSTNPNLKMVAGYRKKRDDSPWRIISSRIANAYRRFFLRDETPDTGCGLKVFYRAAFLELPFFDHMHRFLPALIRMKGGDVISVEVHHRPRIAGVSKYGTLNRLWVGIVDIFGVCWLRMRAKNVTITRFD</sequence>
<evidence type="ECO:0000256" key="4">
    <source>
        <dbReference type="ARBA" id="ARBA00022692"/>
    </source>
</evidence>
<dbReference type="SUPFAM" id="SSF53448">
    <property type="entry name" value="Nucleotide-diphospho-sugar transferases"/>
    <property type="match status" value="1"/>
</dbReference>
<keyword evidence="2" id="KW-0328">Glycosyltransferase</keyword>
<dbReference type="Pfam" id="PF00535">
    <property type="entry name" value="Glycos_transf_2"/>
    <property type="match status" value="1"/>
</dbReference>
<dbReference type="GO" id="GO:0009103">
    <property type="term" value="P:lipopolysaccharide biosynthetic process"/>
    <property type="evidence" value="ECO:0007669"/>
    <property type="project" value="UniProtKB-KW"/>
</dbReference>
<dbReference type="Proteomes" id="UP000306416">
    <property type="component" value="Unassembled WGS sequence"/>
</dbReference>